<sequence>MAYPKDLLLEKVIEVYLKQKEPIGSETLKSTLQIKVSSATIRNYFKTLMDEGILIQPHISGGRIPTYFAMKNYWRAKLDFQNLSFDIKNLEILKQACLKHQIFVLIRKKNTQRFKKLINYENQFLILLFESQEVIIPYQQNFERFLSELIGLEIEEVKNIAYQVMANELFEKINTLQNQKIIYFGLENLDFLIKNPTYQHLFFESLEGKIFDKLSNGVYFEPLMPEGFMGVIQNITHQDSKAKMLCIGSLMCDYQSFYNQIAA</sequence>
<dbReference type="InterPro" id="IPR002571">
    <property type="entry name" value="HrcA"/>
</dbReference>
<reference evidence="5 6" key="1">
    <citation type="submission" date="2018-04" db="EMBL/GenBank/DDBJ databases">
        <title>Novel Campyloabacter and Helicobacter Species and Strains.</title>
        <authorList>
            <person name="Mannion A.J."/>
            <person name="Shen Z."/>
            <person name="Fox J.G."/>
        </authorList>
    </citation>
    <scope>NUCLEOTIDE SEQUENCE [LARGE SCALE GENOMIC DNA]</scope>
    <source>
        <strain evidence="5 6">MIT 04-9362</strain>
    </source>
</reference>
<keyword evidence="3" id="KW-0346">Stress response</keyword>
<dbReference type="NCBIfam" id="NF003033">
    <property type="entry name" value="PRK03911.1"/>
    <property type="match status" value="1"/>
</dbReference>
<comment type="caution">
    <text evidence="5">The sequence shown here is derived from an EMBL/GenBank/DDBJ whole genome shotgun (WGS) entry which is preliminary data.</text>
</comment>
<dbReference type="PANTHER" id="PTHR34824:SF1">
    <property type="entry name" value="HEAT-INDUCIBLE TRANSCRIPTION REPRESSOR HRCA"/>
    <property type="match status" value="1"/>
</dbReference>
<keyword evidence="2" id="KW-0805">Transcription regulation</keyword>
<protein>
    <submittedName>
        <fullName evidence="5">HrcA family transcriptional regulator</fullName>
    </submittedName>
</protein>
<keyword evidence="4" id="KW-0804">Transcription</keyword>
<name>A0A3D8JA43_9HELI</name>
<dbReference type="EMBL" id="NXLX01000003">
    <property type="protein sequence ID" value="RDU74339.1"/>
    <property type="molecule type" value="Genomic_DNA"/>
</dbReference>
<dbReference type="PANTHER" id="PTHR34824">
    <property type="entry name" value="HEAT-INDUCIBLE TRANSCRIPTION REPRESSOR HRCA"/>
    <property type="match status" value="1"/>
</dbReference>
<evidence type="ECO:0000256" key="2">
    <source>
        <dbReference type="ARBA" id="ARBA00023015"/>
    </source>
</evidence>
<evidence type="ECO:0000256" key="1">
    <source>
        <dbReference type="ARBA" id="ARBA00022491"/>
    </source>
</evidence>
<dbReference type="RefSeq" id="WP_115578634.1">
    <property type="nucleotide sequence ID" value="NZ_NXLX01000003.1"/>
</dbReference>
<dbReference type="InterPro" id="IPR036390">
    <property type="entry name" value="WH_DNA-bd_sf"/>
</dbReference>
<dbReference type="InterPro" id="IPR036388">
    <property type="entry name" value="WH-like_DNA-bd_sf"/>
</dbReference>
<keyword evidence="6" id="KW-1185">Reference proteome</keyword>
<evidence type="ECO:0000256" key="4">
    <source>
        <dbReference type="ARBA" id="ARBA00023163"/>
    </source>
</evidence>
<dbReference type="Proteomes" id="UP000256695">
    <property type="component" value="Unassembled WGS sequence"/>
</dbReference>
<evidence type="ECO:0000313" key="5">
    <source>
        <dbReference type="EMBL" id="RDU74339.1"/>
    </source>
</evidence>
<evidence type="ECO:0000313" key="6">
    <source>
        <dbReference type="Proteomes" id="UP000256695"/>
    </source>
</evidence>
<evidence type="ECO:0000256" key="3">
    <source>
        <dbReference type="ARBA" id="ARBA00023016"/>
    </source>
</evidence>
<gene>
    <name evidence="5" type="ORF">CQA57_02340</name>
</gene>
<keyword evidence="1" id="KW-0678">Repressor</keyword>
<dbReference type="SUPFAM" id="SSF46785">
    <property type="entry name" value="Winged helix' DNA-binding domain"/>
    <property type="match status" value="1"/>
</dbReference>
<proteinExistence type="predicted"/>
<organism evidence="5 6">
    <name type="scientific">Helicobacter anseris</name>
    <dbReference type="NCBI Taxonomy" id="375926"/>
    <lineage>
        <taxon>Bacteria</taxon>
        <taxon>Pseudomonadati</taxon>
        <taxon>Campylobacterota</taxon>
        <taxon>Epsilonproteobacteria</taxon>
        <taxon>Campylobacterales</taxon>
        <taxon>Helicobacteraceae</taxon>
        <taxon>Helicobacter</taxon>
    </lineage>
</organism>
<dbReference type="Gene3D" id="1.10.10.10">
    <property type="entry name" value="Winged helix-like DNA-binding domain superfamily/Winged helix DNA-binding domain"/>
    <property type="match status" value="1"/>
</dbReference>
<dbReference type="OrthoDB" id="9783139at2"/>
<dbReference type="GO" id="GO:0045892">
    <property type="term" value="P:negative regulation of DNA-templated transcription"/>
    <property type="evidence" value="ECO:0007669"/>
    <property type="project" value="TreeGrafter"/>
</dbReference>
<accession>A0A3D8JA43</accession>
<dbReference type="AlphaFoldDB" id="A0A3D8JA43"/>
<dbReference type="GO" id="GO:0003677">
    <property type="term" value="F:DNA binding"/>
    <property type="evidence" value="ECO:0007669"/>
    <property type="project" value="InterPro"/>
</dbReference>